<feature type="signal peptide" evidence="1">
    <location>
        <begin position="1"/>
        <end position="25"/>
    </location>
</feature>
<dbReference type="PANTHER" id="PTHR41339">
    <property type="entry name" value="LIPL48"/>
    <property type="match status" value="1"/>
</dbReference>
<dbReference type="Proteomes" id="UP001597425">
    <property type="component" value="Unassembled WGS sequence"/>
</dbReference>
<protein>
    <submittedName>
        <fullName evidence="2">Uncharacterized protein</fullName>
    </submittedName>
</protein>
<keyword evidence="3" id="KW-1185">Reference proteome</keyword>
<evidence type="ECO:0000313" key="2">
    <source>
        <dbReference type="EMBL" id="MFD2312106.1"/>
    </source>
</evidence>
<dbReference type="RefSeq" id="WP_265721290.1">
    <property type="nucleotide sequence ID" value="NZ_JAPIVK010000010.1"/>
</dbReference>
<evidence type="ECO:0000256" key="1">
    <source>
        <dbReference type="SAM" id="SignalP"/>
    </source>
</evidence>
<dbReference type="PROSITE" id="PS51257">
    <property type="entry name" value="PROKAR_LIPOPROTEIN"/>
    <property type="match status" value="1"/>
</dbReference>
<keyword evidence="1" id="KW-0732">Signal</keyword>
<name>A0ABW5EEU4_9GAMM</name>
<reference evidence="3" key="1">
    <citation type="journal article" date="2019" name="Int. J. Syst. Evol. Microbiol.">
        <title>The Global Catalogue of Microorganisms (GCM) 10K type strain sequencing project: providing services to taxonomists for standard genome sequencing and annotation.</title>
        <authorList>
            <consortium name="The Broad Institute Genomics Platform"/>
            <consortium name="The Broad Institute Genome Sequencing Center for Infectious Disease"/>
            <person name="Wu L."/>
            <person name="Ma J."/>
        </authorList>
    </citation>
    <scope>NUCLEOTIDE SEQUENCE [LARGE SCALE GENOMIC DNA]</scope>
    <source>
        <strain evidence="3">KCTC 12848</strain>
    </source>
</reference>
<evidence type="ECO:0000313" key="3">
    <source>
        <dbReference type="Proteomes" id="UP001597425"/>
    </source>
</evidence>
<dbReference type="PANTHER" id="PTHR41339:SF1">
    <property type="entry name" value="SECRETED PROTEIN"/>
    <property type="match status" value="1"/>
</dbReference>
<gene>
    <name evidence="2" type="ORF">ACFSKX_16920</name>
</gene>
<sequence length="1424" mass="151394">MFSRKPKTRILPRGLLLAAGVLLLAGCEGDMSDDIAQEDSLETTLQQCEVVVGGVVGSPTDPVTIDGEPIRACLLDTDVGQRGEVRLKSTHNFEPLVWVLDGTYEIGESKRYATLADWQADTMHRVEALAVNGISNSVNTQRPRRLYAREGAMVVVHRNGQLFANIESVDDNNTGTGEWAGVVVNGVGPHPDCGSNAGAENFCNIEGDRGYYGGVPSDTDTQLDATGFAGWAMEAGGEPASGIAPSAAVTLNAPHPLQNSSASHAAYSAKTGLELNGGAIGFSIRSIGNSGSAVHWHSGYSGDIKGTVYHDNEEPALRGESGGNTVLKTLTLVDKDRQAGNAIRLSGGGDVAVDNVVIQGFSGCLQVNDGITRVSPVSNSVFYCDSASAAAEDGSDYAADALAAAENFFTTNPDLDPALKITATGIEGINAIAKAPSSPYDFSLTYEACYGVGTPLEETVEIGQGGSYSICELQGEITENLYFDDDINGEQVAWRIRGDVTLGRDFSALDAGQQRALLEAPQKVTLDDTSRLRLPADASLAVNPGVRFTVAGTLENPVELDIRPQDRGAQWGGLTINGLADSCADAATCALAQERFVDIQYLRLLNGGSGQAALTLNEVSAAGQIDNLDIADAAGDGLALNGGAVNIDRLLISGATGDQVQWSHGYRGTLQYAILQADESSLGHALHGRNTSADHDRDPRSRPVLASVTMKGSESADTAILLEQGSGLLLYNSVVANFNTCLDIDHQSTADLQHTDPRQIHFDNVVLDCNAGDNTLPQEDEDGGFDFANTTTGQAGVYEVAAVLDSNFVATGPDIPAIEGAIDFTLAGAAADYLESGADYMGSVRDSMDDWYLDWSDSVGVRLAAECDFKGVLEYFVEGPEIDVDDETGNEIFDYHPQRPVCGLRGTLTEDLLLTHYTGTDREAVESGEQVIDIVEHDGIEYEVARDPLRTTWLFNGLVRVGEGHLEITDTAQVEAMKADPVTLGIEASANISTTNRGGLHITRGGELVALGGERLYEETDPDAAGPITLGGNLIVDGFARNNQCPEAMAEPGSRVCNIQGDFGYHGGYDDDHGNLEVENLHIISNRLYLNSVGRGGKLENLYLEGADTWSALDLGGAMIDIDGGTVNLRSVNIEKVPGSAIRWNHGYRGNMQGVYAEGLLKSSGAASNDPAFFDPLFQDEDGNWQHYPMIRGANGEEGHESDLPRSMPTLANMTLWLTESGDLCSFFGCEPVEVGSTAIELSHGSGVYLHNSVVGGTAGQFDGLYGNILVDQCLSADPSVESLLGEEVILNQVAFGCKEASSDPNLVGQIDRAFATSTHVNSETAVSNKNMLPDPSLADADVYYFDWVLGQAISFYSDVQGVTVFDGWQEQRYPDANLINLGEAPMDYSGSQSADPEFILDTNYFGALDYFVPLEAGRNIPEN</sequence>
<organism evidence="2 3">
    <name type="scientific">Microbulbifer halophilus</name>
    <dbReference type="NCBI Taxonomy" id="453963"/>
    <lineage>
        <taxon>Bacteria</taxon>
        <taxon>Pseudomonadati</taxon>
        <taxon>Pseudomonadota</taxon>
        <taxon>Gammaproteobacteria</taxon>
        <taxon>Cellvibrionales</taxon>
        <taxon>Microbulbiferaceae</taxon>
        <taxon>Microbulbifer</taxon>
    </lineage>
</organism>
<dbReference type="EMBL" id="JBHUJD010000029">
    <property type="protein sequence ID" value="MFD2312106.1"/>
    <property type="molecule type" value="Genomic_DNA"/>
</dbReference>
<feature type="chain" id="PRO_5046087371" evidence="1">
    <location>
        <begin position="26"/>
        <end position="1424"/>
    </location>
</feature>
<accession>A0ABW5EEU4</accession>
<comment type="caution">
    <text evidence="2">The sequence shown here is derived from an EMBL/GenBank/DDBJ whole genome shotgun (WGS) entry which is preliminary data.</text>
</comment>
<proteinExistence type="predicted"/>